<feature type="domain" description="Capsule biosynthesis GfcC-like C-terminal" evidence="3">
    <location>
        <begin position="163"/>
        <end position="244"/>
    </location>
</feature>
<reference evidence="6" key="1">
    <citation type="journal article" date="2019" name="Int. J. Syst. Evol. Microbiol.">
        <title>The Global Catalogue of Microorganisms (GCM) 10K type strain sequencing project: providing services to taxonomists for standard genome sequencing and annotation.</title>
        <authorList>
            <consortium name="The Broad Institute Genomics Platform"/>
            <consortium name="The Broad Institute Genome Sequencing Center for Infectious Disease"/>
            <person name="Wu L."/>
            <person name="Ma J."/>
        </authorList>
    </citation>
    <scope>NUCLEOTIDE SEQUENCE [LARGE SCALE GENOMIC DNA]</scope>
    <source>
        <strain evidence="6">KCTC 62195</strain>
    </source>
</reference>
<accession>A0ABV7AQ01</accession>
<keyword evidence="2" id="KW-0732">Signal</keyword>
<evidence type="ECO:0000259" key="4">
    <source>
        <dbReference type="Pfam" id="PF20616"/>
    </source>
</evidence>
<name>A0ABV7AQ01_9GAMM</name>
<feature type="region of interest" description="Disordered" evidence="1">
    <location>
        <begin position="249"/>
        <end position="281"/>
    </location>
</feature>
<comment type="caution">
    <text evidence="5">The sequence shown here is derived from an EMBL/GenBank/DDBJ whole genome shotgun (WGS) entry which is preliminary data.</text>
</comment>
<sequence length="281" mass="30252">MSRLAVLALLMLALGPAGAAVRVEGLVERPGEQPLAPGGRLLDALLTARVRADAYLLGAAWLHQAEIPAQRDLKTGILFELGVLERLAVMGDEPERAELFHRLAEQVRAAPVSGRRATSLDPLRLETRPGDNRLLGEGDRLLFPPRPRHVRVTGAVRADCSPPFLGLRPATAYLHDCPRHIAADPDWLYVIQPDGQVSRLGVAAWNRAPDQPLAPGAVLYVPLDGSLLEGLAKDLNRELARFIATQPLPLDGATEDNDETSGLSVDCPLCRTDTGNDPGPD</sequence>
<evidence type="ECO:0000256" key="1">
    <source>
        <dbReference type="SAM" id="MobiDB-lite"/>
    </source>
</evidence>
<dbReference type="InterPro" id="IPR046459">
    <property type="entry name" value="Caps_syn_GfcC_N"/>
</dbReference>
<feature type="signal peptide" evidence="2">
    <location>
        <begin position="1"/>
        <end position="19"/>
    </location>
</feature>
<dbReference type="Proteomes" id="UP001595457">
    <property type="component" value="Unassembled WGS sequence"/>
</dbReference>
<evidence type="ECO:0000256" key="2">
    <source>
        <dbReference type="SAM" id="SignalP"/>
    </source>
</evidence>
<dbReference type="RefSeq" id="WP_377813137.1">
    <property type="nucleotide sequence ID" value="NZ_JBHRSJ010000007.1"/>
</dbReference>
<dbReference type="Gene3D" id="3.10.560.10">
    <property type="entry name" value="Outer membrane lipoprotein wza domain like"/>
    <property type="match status" value="1"/>
</dbReference>
<feature type="domain" description="Capsule biosynthesis GfcC-like N-terminal" evidence="4">
    <location>
        <begin position="35"/>
        <end position="143"/>
    </location>
</feature>
<dbReference type="EMBL" id="JBHRSJ010000007">
    <property type="protein sequence ID" value="MFC2971539.1"/>
    <property type="molecule type" value="Genomic_DNA"/>
</dbReference>
<dbReference type="Pfam" id="PF20616">
    <property type="entry name" value="Caps_syn_GfcC_N"/>
    <property type="match status" value="1"/>
</dbReference>
<dbReference type="Pfam" id="PF06251">
    <property type="entry name" value="Caps_syn_GfcC_C"/>
    <property type="match status" value="1"/>
</dbReference>
<evidence type="ECO:0000313" key="6">
    <source>
        <dbReference type="Proteomes" id="UP001595457"/>
    </source>
</evidence>
<dbReference type="InterPro" id="IPR010425">
    <property type="entry name" value="Caps_synth_GfcC-like_C"/>
</dbReference>
<evidence type="ECO:0000259" key="3">
    <source>
        <dbReference type="Pfam" id="PF06251"/>
    </source>
</evidence>
<protein>
    <submittedName>
        <fullName evidence="5">Capsule biosynthesis GfcC family protein</fullName>
    </submittedName>
</protein>
<organism evidence="5 6">
    <name type="scientific">Azotobacter bryophylli</name>
    <dbReference type="NCBI Taxonomy" id="1986537"/>
    <lineage>
        <taxon>Bacteria</taxon>
        <taxon>Pseudomonadati</taxon>
        <taxon>Pseudomonadota</taxon>
        <taxon>Gammaproteobacteria</taxon>
        <taxon>Pseudomonadales</taxon>
        <taxon>Pseudomonadaceae</taxon>
        <taxon>Azotobacter</taxon>
    </lineage>
</organism>
<evidence type="ECO:0000313" key="5">
    <source>
        <dbReference type="EMBL" id="MFC2971539.1"/>
    </source>
</evidence>
<proteinExistence type="predicted"/>
<gene>
    <name evidence="5" type="ORF">ACFOJE_04840</name>
</gene>
<feature type="chain" id="PRO_5047380945" evidence="2">
    <location>
        <begin position="20"/>
        <end position="281"/>
    </location>
</feature>
<keyword evidence="6" id="KW-1185">Reference proteome</keyword>